<protein>
    <submittedName>
        <fullName evidence="1">Uncharacterized protein</fullName>
    </submittedName>
</protein>
<proteinExistence type="predicted"/>
<reference evidence="1 2" key="1">
    <citation type="submission" date="2017-03" db="EMBL/GenBank/DDBJ databases">
        <title>Draft genome sequence of Streptomyces scabrisporus NF3, endophyte isolated from Amphipterygium adstringens.</title>
        <authorList>
            <person name="Vazquez M."/>
            <person name="Ceapa C.D."/>
            <person name="Rodriguez Luna D."/>
            <person name="Sanchez Esquivel S."/>
        </authorList>
    </citation>
    <scope>NUCLEOTIDE SEQUENCE [LARGE SCALE GENOMIC DNA]</scope>
    <source>
        <strain evidence="1 2">NF3</strain>
    </source>
</reference>
<dbReference type="Proteomes" id="UP000190037">
    <property type="component" value="Unassembled WGS sequence"/>
</dbReference>
<gene>
    <name evidence="1" type="ORF">B4N89_13475</name>
</gene>
<dbReference type="EMBL" id="MWQN01000001">
    <property type="protein sequence ID" value="OPC81811.1"/>
    <property type="molecule type" value="Genomic_DNA"/>
</dbReference>
<accession>A0A1T3NYR5</accession>
<evidence type="ECO:0000313" key="2">
    <source>
        <dbReference type="Proteomes" id="UP000190037"/>
    </source>
</evidence>
<keyword evidence="2" id="KW-1185">Reference proteome</keyword>
<dbReference type="AlphaFoldDB" id="A0A1T3NYR5"/>
<sequence length="245" mass="24986">MTKMILLGVRAFAAGVDLTGASTKVEISAEVEDKDATTYGSGGWKEVLGGLSSAEIAAEGYWEAGDPSMVDDASWAQFGGIGPWTIGPAGAAVGDLAYFTQALRADYGLGDQVGEIAPWKGTAKSSWPLVRGSIAHPPGTARTVTGVGTAMQLGAVPAGKRLYAALHVLSVAGTAGPSITARVESDDAIGFPSPTTRATFTAATAPGGQTLRTDGTAITDTYYRLAWTITGTTPSFMLAAALGIR</sequence>
<organism evidence="1 2">
    <name type="scientific">Embleya scabrispora</name>
    <dbReference type="NCBI Taxonomy" id="159449"/>
    <lineage>
        <taxon>Bacteria</taxon>
        <taxon>Bacillati</taxon>
        <taxon>Actinomycetota</taxon>
        <taxon>Actinomycetes</taxon>
        <taxon>Kitasatosporales</taxon>
        <taxon>Streptomycetaceae</taxon>
        <taxon>Embleya</taxon>
    </lineage>
</organism>
<comment type="caution">
    <text evidence="1">The sequence shown here is derived from an EMBL/GenBank/DDBJ whole genome shotgun (WGS) entry which is preliminary data.</text>
</comment>
<dbReference type="STRING" id="159449.B4N89_13475"/>
<evidence type="ECO:0000313" key="1">
    <source>
        <dbReference type="EMBL" id="OPC81811.1"/>
    </source>
</evidence>
<dbReference type="OrthoDB" id="4151701at2"/>
<dbReference type="RefSeq" id="WP_078976084.1">
    <property type="nucleotide sequence ID" value="NZ_MWQN01000001.1"/>
</dbReference>
<name>A0A1T3NYR5_9ACTN</name>